<name>A0A5C4WQF8_9ACTN</name>
<dbReference type="Proteomes" id="UP000312512">
    <property type="component" value="Unassembled WGS sequence"/>
</dbReference>
<dbReference type="AlphaFoldDB" id="A0A5C4WQF8"/>
<organism evidence="1 2">
    <name type="scientific">Nonomuraea phyllanthi</name>
    <dbReference type="NCBI Taxonomy" id="2219224"/>
    <lineage>
        <taxon>Bacteria</taxon>
        <taxon>Bacillati</taxon>
        <taxon>Actinomycetota</taxon>
        <taxon>Actinomycetes</taxon>
        <taxon>Streptosporangiales</taxon>
        <taxon>Streptosporangiaceae</taxon>
        <taxon>Nonomuraea</taxon>
    </lineage>
</organism>
<evidence type="ECO:0000313" key="1">
    <source>
        <dbReference type="EMBL" id="KAB8195308.1"/>
    </source>
</evidence>
<dbReference type="RefSeq" id="WP_139630747.1">
    <property type="nucleotide sequence ID" value="NZ_VDLX02000004.1"/>
</dbReference>
<protein>
    <submittedName>
        <fullName evidence="1">Uncharacterized protein</fullName>
    </submittedName>
</protein>
<evidence type="ECO:0000313" key="2">
    <source>
        <dbReference type="Proteomes" id="UP000312512"/>
    </source>
</evidence>
<dbReference type="EMBL" id="VDLX02000004">
    <property type="protein sequence ID" value="KAB8195308.1"/>
    <property type="molecule type" value="Genomic_DNA"/>
</dbReference>
<proteinExistence type="predicted"/>
<reference evidence="1 2" key="1">
    <citation type="submission" date="2019-10" db="EMBL/GenBank/DDBJ databases">
        <title>Nonomuraea sp. nov., isolated from Phyllanthus amarus.</title>
        <authorList>
            <person name="Klykleung N."/>
            <person name="Tanasupawat S."/>
        </authorList>
    </citation>
    <scope>NUCLEOTIDE SEQUENCE [LARGE SCALE GENOMIC DNA]</scope>
    <source>
        <strain evidence="1 2">PA1-10</strain>
    </source>
</reference>
<gene>
    <name evidence="1" type="ORF">FH608_013185</name>
</gene>
<comment type="caution">
    <text evidence="1">The sequence shown here is derived from an EMBL/GenBank/DDBJ whole genome shotgun (WGS) entry which is preliminary data.</text>
</comment>
<accession>A0A5C4WQF8</accession>
<sequence>MATFVDGLEERRATRTREGVFAFDDKGVAALSVSATELVVPPHLSITLSACSQAGDLESVS</sequence>
<keyword evidence="2" id="KW-1185">Reference proteome</keyword>